<name>A0A7D6VIG5_9NOCA</name>
<reference evidence="1 2" key="1">
    <citation type="submission" date="2020-07" db="EMBL/GenBank/DDBJ databases">
        <authorList>
            <person name="Zhuang K."/>
            <person name="Ran Y."/>
        </authorList>
    </citation>
    <scope>NUCLEOTIDE SEQUENCE [LARGE SCALE GENOMIC DNA]</scope>
    <source>
        <strain evidence="1 2">WCH-YHL-001</strain>
    </source>
</reference>
<dbReference type="Proteomes" id="UP000515512">
    <property type="component" value="Chromosome"/>
</dbReference>
<evidence type="ECO:0000313" key="2">
    <source>
        <dbReference type="Proteomes" id="UP000515512"/>
    </source>
</evidence>
<proteinExistence type="predicted"/>
<organism evidence="1 2">
    <name type="scientific">Nocardia huaxiensis</name>
    <dbReference type="NCBI Taxonomy" id="2755382"/>
    <lineage>
        <taxon>Bacteria</taxon>
        <taxon>Bacillati</taxon>
        <taxon>Actinomycetota</taxon>
        <taxon>Actinomycetes</taxon>
        <taxon>Mycobacteriales</taxon>
        <taxon>Nocardiaceae</taxon>
        <taxon>Nocardia</taxon>
    </lineage>
</organism>
<keyword evidence="2" id="KW-1185">Reference proteome</keyword>
<sequence length="98" mass="11172">MGLDIVVQNMNHEEKYHFGDDAEDTLYKLCAAQPTTSMVRNVSRYGDTMFNRYQLGVILEQIDGIEIRTDAERQAIDQLREAASIARRANGYLLFIGD</sequence>
<accession>A0A7D6VIG5</accession>
<gene>
    <name evidence="1" type="ORF">H0264_35135</name>
</gene>
<dbReference type="RefSeq" id="WP_181581508.1">
    <property type="nucleotide sequence ID" value="NZ_CP059399.1"/>
</dbReference>
<dbReference type="EMBL" id="CP059399">
    <property type="protein sequence ID" value="QLY30310.1"/>
    <property type="molecule type" value="Genomic_DNA"/>
</dbReference>
<dbReference type="AlphaFoldDB" id="A0A7D6VIG5"/>
<protein>
    <submittedName>
        <fullName evidence="1">Uncharacterized protein</fullName>
    </submittedName>
</protein>
<dbReference type="KEGG" id="nhu:H0264_35135"/>
<evidence type="ECO:0000313" key="1">
    <source>
        <dbReference type="EMBL" id="QLY30310.1"/>
    </source>
</evidence>